<dbReference type="PANTHER" id="PTHR43130:SF14">
    <property type="entry name" value="DJ-1_PFPI DOMAIN-CONTAINING PROTEIN"/>
    <property type="match status" value="1"/>
</dbReference>
<dbReference type="InterPro" id="IPR052158">
    <property type="entry name" value="INH-QAR"/>
</dbReference>
<evidence type="ECO:0000313" key="2">
    <source>
        <dbReference type="EMBL" id="MDD2178784.1"/>
    </source>
</evidence>
<dbReference type="RefSeq" id="WP_274111754.1">
    <property type="nucleotide sequence ID" value="NZ_JAPCKI010000008.1"/>
</dbReference>
<name>A0ABT5RYM1_9BURK</name>
<dbReference type="Gene3D" id="3.40.50.880">
    <property type="match status" value="1"/>
</dbReference>
<dbReference type="InterPro" id="IPR002818">
    <property type="entry name" value="DJ-1/PfpI"/>
</dbReference>
<keyword evidence="3" id="KW-1185">Reference proteome</keyword>
<gene>
    <name evidence="2" type="ORF">OIN59_15200</name>
</gene>
<accession>A0ABT5RYM1</accession>
<reference evidence="2" key="1">
    <citation type="submission" date="2022-10" db="EMBL/GenBank/DDBJ databases">
        <title>Description of microaerobic benzene degrading bacteria.</title>
        <authorList>
            <person name="Bedics A."/>
            <person name="Tancsics A."/>
            <person name="Banerjee S."/>
        </authorList>
    </citation>
    <scope>NUCLEOTIDE SEQUENCE</scope>
    <source>
        <strain evidence="2">D2M1</strain>
    </source>
</reference>
<dbReference type="CDD" id="cd03139">
    <property type="entry name" value="GATase1_PfpI_2"/>
    <property type="match status" value="1"/>
</dbReference>
<comment type="caution">
    <text evidence="2">The sequence shown here is derived from an EMBL/GenBank/DDBJ whole genome shotgun (WGS) entry which is preliminary data.</text>
</comment>
<sequence>MSSVTPAHRAHPLQVAILVFDDVEALDLGGPYEVLTTASRMHQRQHPGAPAPFVVQCVARSMGPVRARAGLCVLPDADFANATVPDVLIVPGGVVDAAAACPATRAWVAQAAGHAQITASVCTGAFILAAAGVLTEGPATTHWEDIADLRAQYPALDVQENVRWVDRGALVTSAGISAGIDMSLHLVTRLVGAALSERTARQMDTPWNPTP</sequence>
<protein>
    <submittedName>
        <fullName evidence="2">DJ-1/PfpI family protein</fullName>
    </submittedName>
</protein>
<dbReference type="InterPro" id="IPR029062">
    <property type="entry name" value="Class_I_gatase-like"/>
</dbReference>
<feature type="domain" description="DJ-1/PfpI" evidence="1">
    <location>
        <begin position="14"/>
        <end position="188"/>
    </location>
</feature>
<evidence type="ECO:0000259" key="1">
    <source>
        <dbReference type="Pfam" id="PF01965"/>
    </source>
</evidence>
<dbReference type="EMBL" id="JAPCKI010000008">
    <property type="protein sequence ID" value="MDD2178784.1"/>
    <property type="molecule type" value="Genomic_DNA"/>
</dbReference>
<dbReference type="Proteomes" id="UP001148932">
    <property type="component" value="Unassembled WGS sequence"/>
</dbReference>
<organism evidence="2 3">
    <name type="scientific">Acidovorax benzenivorans</name>
    <dbReference type="NCBI Taxonomy" id="2987520"/>
    <lineage>
        <taxon>Bacteria</taxon>
        <taxon>Pseudomonadati</taxon>
        <taxon>Pseudomonadota</taxon>
        <taxon>Betaproteobacteria</taxon>
        <taxon>Burkholderiales</taxon>
        <taxon>Comamonadaceae</taxon>
        <taxon>Acidovorax</taxon>
    </lineage>
</organism>
<evidence type="ECO:0000313" key="3">
    <source>
        <dbReference type="Proteomes" id="UP001148932"/>
    </source>
</evidence>
<proteinExistence type="predicted"/>
<dbReference type="SUPFAM" id="SSF52317">
    <property type="entry name" value="Class I glutamine amidotransferase-like"/>
    <property type="match status" value="1"/>
</dbReference>
<dbReference type="Pfam" id="PF01965">
    <property type="entry name" value="DJ-1_PfpI"/>
    <property type="match status" value="1"/>
</dbReference>
<dbReference type="PANTHER" id="PTHR43130">
    <property type="entry name" value="ARAC-FAMILY TRANSCRIPTIONAL REGULATOR"/>
    <property type="match status" value="1"/>
</dbReference>